<feature type="region of interest" description="Disordered" evidence="1">
    <location>
        <begin position="1"/>
        <end position="61"/>
    </location>
</feature>
<dbReference type="AlphaFoldDB" id="A0AAV7LX87"/>
<sequence>MAGEVLGPETKHGDEMGKARTTRAFREPQQLGQAKGTKQSHHEDSPQCQEGMNSCQSDKEEKSWDVHTALILVAIKYTKTLLDHTRE</sequence>
<comment type="caution">
    <text evidence="2">The sequence shown here is derived from an EMBL/GenBank/DDBJ whole genome shotgun (WGS) entry which is preliminary data.</text>
</comment>
<dbReference type="Proteomes" id="UP001066276">
    <property type="component" value="Chromosome 10"/>
</dbReference>
<protein>
    <submittedName>
        <fullName evidence="2">Uncharacterized protein</fullName>
    </submittedName>
</protein>
<name>A0AAV7LX87_PLEWA</name>
<accession>A0AAV7LX87</accession>
<feature type="compositionally biased region" description="Polar residues" evidence="1">
    <location>
        <begin position="46"/>
        <end position="56"/>
    </location>
</feature>
<reference evidence="2" key="1">
    <citation type="journal article" date="2022" name="bioRxiv">
        <title>Sequencing and chromosome-scale assembly of the giantPleurodeles waltlgenome.</title>
        <authorList>
            <person name="Brown T."/>
            <person name="Elewa A."/>
            <person name="Iarovenko S."/>
            <person name="Subramanian E."/>
            <person name="Araus A.J."/>
            <person name="Petzold A."/>
            <person name="Susuki M."/>
            <person name="Suzuki K.-i.T."/>
            <person name="Hayashi T."/>
            <person name="Toyoda A."/>
            <person name="Oliveira C."/>
            <person name="Osipova E."/>
            <person name="Leigh N.D."/>
            <person name="Simon A."/>
            <person name="Yun M.H."/>
        </authorList>
    </citation>
    <scope>NUCLEOTIDE SEQUENCE</scope>
    <source>
        <strain evidence="2">20211129_DDA</strain>
        <tissue evidence="2">Liver</tissue>
    </source>
</reference>
<organism evidence="2 3">
    <name type="scientific">Pleurodeles waltl</name>
    <name type="common">Iberian ribbed newt</name>
    <dbReference type="NCBI Taxonomy" id="8319"/>
    <lineage>
        <taxon>Eukaryota</taxon>
        <taxon>Metazoa</taxon>
        <taxon>Chordata</taxon>
        <taxon>Craniata</taxon>
        <taxon>Vertebrata</taxon>
        <taxon>Euteleostomi</taxon>
        <taxon>Amphibia</taxon>
        <taxon>Batrachia</taxon>
        <taxon>Caudata</taxon>
        <taxon>Salamandroidea</taxon>
        <taxon>Salamandridae</taxon>
        <taxon>Pleurodelinae</taxon>
        <taxon>Pleurodeles</taxon>
    </lineage>
</organism>
<evidence type="ECO:0000313" key="3">
    <source>
        <dbReference type="Proteomes" id="UP001066276"/>
    </source>
</evidence>
<feature type="compositionally biased region" description="Basic and acidic residues" evidence="1">
    <location>
        <begin position="9"/>
        <end position="18"/>
    </location>
</feature>
<evidence type="ECO:0000256" key="1">
    <source>
        <dbReference type="SAM" id="MobiDB-lite"/>
    </source>
</evidence>
<gene>
    <name evidence="2" type="ORF">NDU88_000923</name>
</gene>
<keyword evidence="3" id="KW-1185">Reference proteome</keyword>
<evidence type="ECO:0000313" key="2">
    <source>
        <dbReference type="EMBL" id="KAJ1095767.1"/>
    </source>
</evidence>
<proteinExistence type="predicted"/>
<dbReference type="EMBL" id="JANPWB010000014">
    <property type="protein sequence ID" value="KAJ1095767.1"/>
    <property type="molecule type" value="Genomic_DNA"/>
</dbReference>